<evidence type="ECO:0000313" key="1">
    <source>
        <dbReference type="EMBL" id="KAJ6738629.1"/>
    </source>
</evidence>
<feature type="non-terminal residue" evidence="1">
    <location>
        <position position="9"/>
    </location>
</feature>
<proteinExistence type="predicted"/>
<name>A0A9Q0ZLB0_9ROSI</name>
<gene>
    <name evidence="1" type="ORF">OIU74_003570</name>
</gene>
<reference evidence="1" key="2">
    <citation type="journal article" date="2023" name="Int. J. Mol. Sci.">
        <title>De Novo Assembly and Annotation of 11 Diverse Shrub Willow (Salix) Genomes Reveals Novel Gene Organization in Sex-Linked Regions.</title>
        <authorList>
            <person name="Hyden B."/>
            <person name="Feng K."/>
            <person name="Yates T.B."/>
            <person name="Jawdy S."/>
            <person name="Cereghino C."/>
            <person name="Smart L.B."/>
            <person name="Muchero W."/>
        </authorList>
    </citation>
    <scope>NUCLEOTIDE SEQUENCE</scope>
    <source>
        <tissue evidence="1">Shoot tip</tissue>
    </source>
</reference>
<sequence>MRAVFRSFP</sequence>
<organism evidence="1 2">
    <name type="scientific">Salix koriyanagi</name>
    <dbReference type="NCBI Taxonomy" id="2511006"/>
    <lineage>
        <taxon>Eukaryota</taxon>
        <taxon>Viridiplantae</taxon>
        <taxon>Streptophyta</taxon>
        <taxon>Embryophyta</taxon>
        <taxon>Tracheophyta</taxon>
        <taxon>Spermatophyta</taxon>
        <taxon>Magnoliopsida</taxon>
        <taxon>eudicotyledons</taxon>
        <taxon>Gunneridae</taxon>
        <taxon>Pentapetalae</taxon>
        <taxon>rosids</taxon>
        <taxon>fabids</taxon>
        <taxon>Malpighiales</taxon>
        <taxon>Salicaceae</taxon>
        <taxon>Saliceae</taxon>
        <taxon>Salix</taxon>
    </lineage>
</organism>
<evidence type="ECO:0000313" key="2">
    <source>
        <dbReference type="Proteomes" id="UP001151752"/>
    </source>
</evidence>
<protein>
    <submittedName>
        <fullName evidence="1">Uncharacterized protein</fullName>
    </submittedName>
</protein>
<keyword evidence="2" id="KW-1185">Reference proteome</keyword>
<dbReference type="EMBL" id="JAPFFM010000010">
    <property type="protein sequence ID" value="KAJ6738629.1"/>
    <property type="molecule type" value="Genomic_DNA"/>
</dbReference>
<dbReference type="Proteomes" id="UP001151752">
    <property type="component" value="Chromosome 4"/>
</dbReference>
<accession>A0A9Q0ZLB0</accession>
<reference evidence="1" key="1">
    <citation type="submission" date="2022-11" db="EMBL/GenBank/DDBJ databases">
        <authorList>
            <person name="Hyden B.L."/>
            <person name="Feng K."/>
            <person name="Yates T."/>
            <person name="Jawdy S."/>
            <person name="Smart L.B."/>
            <person name="Muchero W."/>
        </authorList>
    </citation>
    <scope>NUCLEOTIDE SEQUENCE</scope>
    <source>
        <tissue evidence="1">Shoot tip</tissue>
    </source>
</reference>
<comment type="caution">
    <text evidence="1">The sequence shown here is derived from an EMBL/GenBank/DDBJ whole genome shotgun (WGS) entry which is preliminary data.</text>
</comment>